<sequence>MTNPSSPGTAEKAVPTPKGEVCKKPRDKAQDNFMKKI</sequence>
<name>H2BRE7_GILLR</name>
<feature type="region of interest" description="Disordered" evidence="1">
    <location>
        <begin position="1"/>
        <end position="37"/>
    </location>
</feature>
<keyword evidence="3" id="KW-1185">Reference proteome</keyword>
<dbReference type="AlphaFoldDB" id="H2BRE7"/>
<dbReference type="HOGENOM" id="CLU_3344118_0_0_10"/>
<reference evidence="3" key="1">
    <citation type="journal article" date="2012" name="Stand. Genomic Sci.">
        <title>Genome sequence of the Antarctic rhodopsins-containing flavobacterium Gillisia limnaea type strain (R-8282(T)).</title>
        <authorList>
            <person name="Riedel T."/>
            <person name="Held B."/>
            <person name="Nolan M."/>
            <person name="Lucas S."/>
            <person name="Lapidus A."/>
            <person name="Tice H."/>
            <person name="Del Rio T.G."/>
            <person name="Cheng J.F."/>
            <person name="Han C."/>
            <person name="Tapia R."/>
            <person name="Goodwin L.A."/>
            <person name="Pitluck S."/>
            <person name="Liolios K."/>
            <person name="Mavromatis K."/>
            <person name="Pagani I."/>
            <person name="Ivanova N."/>
            <person name="Mikhailova N."/>
            <person name="Pati A."/>
            <person name="Chen A."/>
            <person name="Palaniappan K."/>
            <person name="Land M."/>
            <person name="Rohde M."/>
            <person name="Tindall B.J."/>
            <person name="Detter J.C."/>
            <person name="Goker M."/>
            <person name="Bristow J."/>
            <person name="Eisen J.A."/>
            <person name="Markowitz V."/>
            <person name="Hugenholtz P."/>
            <person name="Kyrpides N.C."/>
            <person name="Klenk H.P."/>
            <person name="Woyke T."/>
        </authorList>
    </citation>
    <scope>NUCLEOTIDE SEQUENCE [LARGE SCALE GENOMIC DNA]</scope>
    <source>
        <strain evidence="3">DSM 15749 / LMG 21470 / R-8282</strain>
    </source>
</reference>
<organism evidence="2 3">
    <name type="scientific">Gillisia limnaea (strain DSM 15749 / LMG 21470 / R-8282)</name>
    <dbReference type="NCBI Taxonomy" id="865937"/>
    <lineage>
        <taxon>Bacteria</taxon>
        <taxon>Pseudomonadati</taxon>
        <taxon>Bacteroidota</taxon>
        <taxon>Flavobacteriia</taxon>
        <taxon>Flavobacteriales</taxon>
        <taxon>Flavobacteriaceae</taxon>
        <taxon>Gillisia</taxon>
    </lineage>
</organism>
<protein>
    <submittedName>
        <fullName evidence="2">Uncharacterized protein</fullName>
    </submittedName>
</protein>
<evidence type="ECO:0000313" key="3">
    <source>
        <dbReference type="Proteomes" id="UP000003844"/>
    </source>
</evidence>
<proteinExistence type="predicted"/>
<evidence type="ECO:0000313" key="2">
    <source>
        <dbReference type="EMBL" id="EHQ04466.1"/>
    </source>
</evidence>
<evidence type="ECO:0000256" key="1">
    <source>
        <dbReference type="SAM" id="MobiDB-lite"/>
    </source>
</evidence>
<accession>H2BRE7</accession>
<dbReference type="EMBL" id="JH594605">
    <property type="protein sequence ID" value="EHQ04466.1"/>
    <property type="molecule type" value="Genomic_DNA"/>
</dbReference>
<gene>
    <name evidence="2" type="ORF">Gilli_0318</name>
</gene>
<feature type="compositionally biased region" description="Basic and acidic residues" evidence="1">
    <location>
        <begin position="20"/>
        <end position="37"/>
    </location>
</feature>
<dbReference type="Proteomes" id="UP000003844">
    <property type="component" value="Unassembled WGS sequence"/>
</dbReference>